<keyword evidence="4" id="KW-0732">Signal</keyword>
<reference evidence="5 6" key="1">
    <citation type="journal article" date="2019" name="New Phytol.">
        <title>Comparative genomics reveals unique wood-decay strategies and fruiting body development in the Schizophyllaceae.</title>
        <authorList>
            <person name="Almasi E."/>
            <person name="Sahu N."/>
            <person name="Krizsan K."/>
            <person name="Balint B."/>
            <person name="Kovacs G.M."/>
            <person name="Kiss B."/>
            <person name="Cseklye J."/>
            <person name="Drula E."/>
            <person name="Henrissat B."/>
            <person name="Nagy I."/>
            <person name="Chovatia M."/>
            <person name="Adam C."/>
            <person name="LaButti K."/>
            <person name="Lipzen A."/>
            <person name="Riley R."/>
            <person name="Grigoriev I.V."/>
            <person name="Nagy L.G."/>
        </authorList>
    </citation>
    <scope>NUCLEOTIDE SEQUENCE [LARGE SCALE GENOMIC DNA]</scope>
    <source>
        <strain evidence="5 6">NL-1724</strain>
    </source>
</reference>
<protein>
    <submittedName>
        <fullName evidence="5">Glycosyltransferase family 15 protein</fullName>
    </submittedName>
</protein>
<comment type="caution">
    <text evidence="5">The sequence shown here is derived from an EMBL/GenBank/DDBJ whole genome shotgun (WGS) entry which is preliminary data.</text>
</comment>
<dbReference type="SUPFAM" id="SSF53448">
    <property type="entry name" value="Nucleotide-diphospho-sugar transferases"/>
    <property type="match status" value="1"/>
</dbReference>
<dbReference type="PIRSF" id="PIRSF018153">
    <property type="entry name" value="Glyco_trans_15"/>
    <property type="match status" value="1"/>
</dbReference>
<dbReference type="AlphaFoldDB" id="A0A550CPQ5"/>
<feature type="chain" id="PRO_5022093138" evidence="4">
    <location>
        <begin position="24"/>
        <end position="384"/>
    </location>
</feature>
<dbReference type="PANTHER" id="PTHR31121">
    <property type="entry name" value="ALPHA-1,2 MANNOSYLTRANSFERASE KTR1"/>
    <property type="match status" value="1"/>
</dbReference>
<keyword evidence="2 5" id="KW-0808">Transferase</keyword>
<dbReference type="OrthoDB" id="439943at2759"/>
<accession>A0A550CPQ5</accession>
<dbReference type="STRING" id="97359.A0A550CPQ5"/>
<comment type="similarity">
    <text evidence="1">Belongs to the glycosyltransferase 15 family.</text>
</comment>
<evidence type="ECO:0000256" key="1">
    <source>
        <dbReference type="ARBA" id="ARBA00007677"/>
    </source>
</evidence>
<gene>
    <name evidence="5" type="ORF">BD626DRAFT_397012</name>
</gene>
<proteinExistence type="inferred from homology"/>
<organism evidence="5 6">
    <name type="scientific">Schizophyllum amplum</name>
    <dbReference type="NCBI Taxonomy" id="97359"/>
    <lineage>
        <taxon>Eukaryota</taxon>
        <taxon>Fungi</taxon>
        <taxon>Dikarya</taxon>
        <taxon>Basidiomycota</taxon>
        <taxon>Agaricomycotina</taxon>
        <taxon>Agaricomycetes</taxon>
        <taxon>Agaricomycetidae</taxon>
        <taxon>Agaricales</taxon>
        <taxon>Schizophyllaceae</taxon>
        <taxon>Schizophyllum</taxon>
    </lineage>
</organism>
<dbReference type="Pfam" id="PF01793">
    <property type="entry name" value="Glyco_transf_15"/>
    <property type="match status" value="1"/>
</dbReference>
<dbReference type="PANTHER" id="PTHR31121:SF6">
    <property type="entry name" value="ALPHA-1,2 MANNOSYLTRANSFERASE KTR1"/>
    <property type="match status" value="1"/>
</dbReference>
<dbReference type="GO" id="GO:0016020">
    <property type="term" value="C:membrane"/>
    <property type="evidence" value="ECO:0007669"/>
    <property type="project" value="InterPro"/>
</dbReference>
<sequence>MHTSARYVLLALAILVSLHYILSSTHEAYGNATSFSSLTSHFKGQPVEHVLVPEEYYDSTANASRAEFAPGERASATFVILARNSDLDNTIRSVRDVEDRFNRKYNYPYVFLNDEPFSEEFKTRISNIVSGTAEFGLVPREHWVQPDWIDEDKASAARKKMEENNIIYGGSLSYRNMCRYNSGFFFRHPLLDKYRWYWRIEPDVHFHCDLDFDPFVYMQENKKVYAFTIAMYEFEATIASLWSTVKDFIKLHPEHVAQDNAMGFLSDNNGDTYNLCHFWSNFEIADLEFWRGPAYTAFFDFLDRTGGFYYERWGDAPVHSIAAALFAKREQLQFFDEIGYEHNPYTHCPQSEDVWKRGKCACDRKRSFDYDGYSCMRQWDRIQG</sequence>
<dbReference type="Gene3D" id="3.90.550.10">
    <property type="entry name" value="Spore Coat Polysaccharide Biosynthesis Protein SpsA, Chain A"/>
    <property type="match status" value="1"/>
</dbReference>
<feature type="signal peptide" evidence="4">
    <location>
        <begin position="1"/>
        <end position="23"/>
    </location>
</feature>
<dbReference type="InterPro" id="IPR002685">
    <property type="entry name" value="Glyco_trans_15"/>
</dbReference>
<dbReference type="GO" id="GO:0000026">
    <property type="term" value="F:alpha-1,2-mannosyltransferase activity"/>
    <property type="evidence" value="ECO:0007669"/>
    <property type="project" value="TreeGrafter"/>
</dbReference>
<keyword evidence="6" id="KW-1185">Reference proteome</keyword>
<dbReference type="GO" id="GO:0005794">
    <property type="term" value="C:Golgi apparatus"/>
    <property type="evidence" value="ECO:0007669"/>
    <property type="project" value="TreeGrafter"/>
</dbReference>
<evidence type="ECO:0000313" key="6">
    <source>
        <dbReference type="Proteomes" id="UP000320762"/>
    </source>
</evidence>
<dbReference type="InterPro" id="IPR029044">
    <property type="entry name" value="Nucleotide-diphossugar_trans"/>
</dbReference>
<dbReference type="FunFam" id="3.90.550.10:FF:000051">
    <property type="entry name" value="Alpha-1,2-mannosyltransferase (Ktr4)"/>
    <property type="match status" value="1"/>
</dbReference>
<feature type="active site" description="Nucleophile" evidence="3">
    <location>
        <position position="283"/>
    </location>
</feature>
<name>A0A550CPQ5_9AGAR</name>
<evidence type="ECO:0000313" key="5">
    <source>
        <dbReference type="EMBL" id="TRM66780.1"/>
    </source>
</evidence>
<evidence type="ECO:0000256" key="4">
    <source>
        <dbReference type="SAM" id="SignalP"/>
    </source>
</evidence>
<evidence type="ECO:0000256" key="3">
    <source>
        <dbReference type="PIRSR" id="PIRSR018153-1"/>
    </source>
</evidence>
<dbReference type="GO" id="GO:0000032">
    <property type="term" value="P:cell wall mannoprotein biosynthetic process"/>
    <property type="evidence" value="ECO:0007669"/>
    <property type="project" value="TreeGrafter"/>
</dbReference>
<evidence type="ECO:0000256" key="2">
    <source>
        <dbReference type="ARBA" id="ARBA00022679"/>
    </source>
</evidence>
<dbReference type="Proteomes" id="UP000320762">
    <property type="component" value="Unassembled WGS sequence"/>
</dbReference>
<dbReference type="GO" id="GO:0006487">
    <property type="term" value="P:protein N-linked glycosylation"/>
    <property type="evidence" value="ECO:0007669"/>
    <property type="project" value="TreeGrafter"/>
</dbReference>
<dbReference type="EMBL" id="VDMD01000003">
    <property type="protein sequence ID" value="TRM66780.1"/>
    <property type="molecule type" value="Genomic_DNA"/>
</dbReference>